<dbReference type="EMBL" id="RBXB01000001">
    <property type="protein sequence ID" value="RKT01763.1"/>
    <property type="molecule type" value="Genomic_DNA"/>
</dbReference>
<accession>A0A495SNE8</accession>
<evidence type="ECO:0000313" key="2">
    <source>
        <dbReference type="Proteomes" id="UP000272428"/>
    </source>
</evidence>
<dbReference type="RefSeq" id="WP_121460649.1">
    <property type="nucleotide sequence ID" value="NZ_RBXB01000001.1"/>
</dbReference>
<comment type="caution">
    <text evidence="1">The sequence shown here is derived from an EMBL/GenBank/DDBJ whole genome shotgun (WGS) entry which is preliminary data.</text>
</comment>
<dbReference type="OrthoDB" id="1352506at2"/>
<organism evidence="1 2">
    <name type="scientific">Chryseobacterium defluvii</name>
    <dbReference type="NCBI Taxonomy" id="160396"/>
    <lineage>
        <taxon>Bacteria</taxon>
        <taxon>Pseudomonadati</taxon>
        <taxon>Bacteroidota</taxon>
        <taxon>Flavobacteriia</taxon>
        <taxon>Flavobacteriales</taxon>
        <taxon>Weeksellaceae</taxon>
        <taxon>Chryseobacterium group</taxon>
        <taxon>Chryseobacterium</taxon>
    </lineage>
</organism>
<proteinExistence type="predicted"/>
<dbReference type="AlphaFoldDB" id="A0A495SNE8"/>
<dbReference type="Proteomes" id="UP000272428">
    <property type="component" value="Unassembled WGS sequence"/>
</dbReference>
<evidence type="ECO:0000313" key="1">
    <source>
        <dbReference type="EMBL" id="RKT01763.1"/>
    </source>
</evidence>
<name>A0A495SNE8_9FLAO</name>
<protein>
    <submittedName>
        <fullName evidence="1">Uncharacterized protein</fullName>
    </submittedName>
</protein>
<gene>
    <name evidence="1" type="ORF">BCF58_0987</name>
</gene>
<reference evidence="1 2" key="1">
    <citation type="submission" date="2018-10" db="EMBL/GenBank/DDBJ databases">
        <title>Genomic Encyclopedia of Archaeal and Bacterial Type Strains, Phase II (KMG-II): from individual species to whole genera.</title>
        <authorList>
            <person name="Goeker M."/>
        </authorList>
    </citation>
    <scope>NUCLEOTIDE SEQUENCE [LARGE SCALE GENOMIC DNA]</scope>
    <source>
        <strain evidence="1 2">DSM 14219</strain>
    </source>
</reference>
<sequence>MNIGIITYKNYDENVLLNAHFNIDELFKIILFDKDFVKFEIFDTNKKLLASTYYPQIEGKGFFIDPVKVEREEEIKWIDYYAFRSPSTIRHTKVTWKVKGEVFRTKKKADECAKVWNKRASYFIEHLIDRSTYSKKYK</sequence>
<keyword evidence="2" id="KW-1185">Reference proteome</keyword>